<evidence type="ECO:0000256" key="4">
    <source>
        <dbReference type="SAM" id="MobiDB-lite"/>
    </source>
</evidence>
<dbReference type="OMA" id="QVIEPMD"/>
<feature type="compositionally biased region" description="Acidic residues" evidence="4">
    <location>
        <begin position="26"/>
        <end position="39"/>
    </location>
</feature>
<keyword evidence="6" id="KW-1185">Reference proteome</keyword>
<dbReference type="EMBL" id="CR940347">
    <property type="protein sequence ID" value="CAI73320.1"/>
    <property type="molecule type" value="Genomic_DNA"/>
</dbReference>
<dbReference type="GeneID" id="3864186"/>
<feature type="region of interest" description="Disordered" evidence="4">
    <location>
        <begin position="68"/>
        <end position="105"/>
    </location>
</feature>
<dbReference type="GO" id="GO:0006364">
    <property type="term" value="P:rRNA processing"/>
    <property type="evidence" value="ECO:0007669"/>
    <property type="project" value="InterPro"/>
</dbReference>
<protein>
    <recommendedName>
        <fullName evidence="7">U3 small nucleolar RNA-associated protein 14</fullName>
    </recommendedName>
</protein>
<feature type="compositionally biased region" description="Acidic residues" evidence="4">
    <location>
        <begin position="363"/>
        <end position="389"/>
    </location>
</feature>
<organism evidence="5 6">
    <name type="scientific">Theileria annulata</name>
    <dbReference type="NCBI Taxonomy" id="5874"/>
    <lineage>
        <taxon>Eukaryota</taxon>
        <taxon>Sar</taxon>
        <taxon>Alveolata</taxon>
        <taxon>Apicomplexa</taxon>
        <taxon>Aconoidasida</taxon>
        <taxon>Piroplasmida</taxon>
        <taxon>Theileriidae</taxon>
        <taxon>Theileria</taxon>
    </lineage>
</organism>
<dbReference type="VEuPathDB" id="PiroplasmaDB:TA06990"/>
<comment type="subcellular location">
    <subcellularLocation>
        <location evidence="1">Nucleus</location>
        <location evidence="1">Nucleolus</location>
    </subcellularLocation>
</comment>
<evidence type="ECO:0000313" key="6">
    <source>
        <dbReference type="Proteomes" id="UP000001950"/>
    </source>
</evidence>
<dbReference type="PANTHER" id="PTHR14150">
    <property type="entry name" value="U3 SMALL NUCLEOLAR RNA-ASSOCIATED PROTEIN 14"/>
    <property type="match status" value="1"/>
</dbReference>
<accession>Q4UHW9</accession>
<evidence type="ECO:0008006" key="7">
    <source>
        <dbReference type="Google" id="ProtNLM"/>
    </source>
</evidence>
<feature type="region of interest" description="Disordered" evidence="4">
    <location>
        <begin position="1"/>
        <end position="55"/>
    </location>
</feature>
<proteinExistence type="predicted"/>
<sequence>MKKVKKTKPSKAKGHSKQKNVKFADYDEEISEDDIDIDDFPNNNNVKNNKTGKKNKKHECGELWHYIYDNESDNEDNDNDLIDSQDKENEKDIENDEDGDKVDRNGVMYDRLEDSVDISGNLLDFDQVEELSSSYDWITKSRESNEQYKALIKKFKQIDKEVPQILTSESQSRLKRIERKAQYESTKRFLTKKWAPIVKEIRKSDNIVYGSEHRSEPTVSTICTNFAPETELEKELNSVGDELETKMDNTALVRAIISREQKKNKRINRIKSKRWHKRQKQRDLQMAAKLLGKIDDPELATEIKNTFERKRAEKRILRKKEAQSKWAKMALRYGGKDLLPLITSQQNDLKQNYDLIDQTIKENEDDSSDQNDDDSVEGDDDHSVDNENEDSIPQYYCTVHLYNCLVPIPNKGLFNLTFMKNAIQNQREQLNNEDESVGDSDQEDKDSEVKSDDELDYKILVNNEGIEVDEQINKFNNLKKDKDISNIKLEEIYDKEELEREEKELMKISYKDQFDSFKLDQDKTSETIRSVGYTRANFTSPLNNTSNIPAENNRPETTNIVDKNLNKKLNVAKRSNNTSKEISVDKCVDKLGKDNELDNLINELKVDENEKNKEFVKQMFITRPDEEDYLEDEEDEEEKKKVTNMAGWGSWTGHNIINGDNKSNNTENNESKVKKKSRVKINTKKDPKLSKYYIHKLEHPYTSRNEYNSNMEIPIGPEWNTLNMHQKLIKPKKMVKIGSVIMPLGLEKILSKTELMLDYNVLQNNIIY</sequence>
<evidence type="ECO:0000256" key="2">
    <source>
        <dbReference type="ARBA" id="ARBA00022553"/>
    </source>
</evidence>
<gene>
    <name evidence="5" type="ORF">TA06990</name>
</gene>
<evidence type="ECO:0000256" key="1">
    <source>
        <dbReference type="ARBA" id="ARBA00004604"/>
    </source>
</evidence>
<name>Q4UHW9_THEAN</name>
<dbReference type="Pfam" id="PF04615">
    <property type="entry name" value="Utp14"/>
    <property type="match status" value="2"/>
</dbReference>
<feature type="compositionally biased region" description="Basic residues" evidence="4">
    <location>
        <begin position="1"/>
        <end position="20"/>
    </location>
</feature>
<dbReference type="InterPro" id="IPR006709">
    <property type="entry name" value="SSU_processome_Utp14"/>
</dbReference>
<dbReference type="OrthoDB" id="277439at2759"/>
<dbReference type="RefSeq" id="XP_953997.1">
    <property type="nucleotide sequence ID" value="XM_948904.1"/>
</dbReference>
<evidence type="ECO:0000313" key="5">
    <source>
        <dbReference type="EMBL" id="CAI73320.1"/>
    </source>
</evidence>
<evidence type="ECO:0000256" key="3">
    <source>
        <dbReference type="ARBA" id="ARBA00023242"/>
    </source>
</evidence>
<dbReference type="PANTHER" id="PTHR14150:SF12">
    <property type="entry name" value="U3 SMALL NUCLEOLAR RNA-ASSOCIATED PROTEIN 14 HOMOLOG A"/>
    <property type="match status" value="1"/>
</dbReference>
<dbReference type="AlphaFoldDB" id="Q4UHW9"/>
<reference evidence="5 6" key="1">
    <citation type="journal article" date="2005" name="Science">
        <title>Genome of the host-cell transforming parasite Theileria annulata compared with T. parva.</title>
        <authorList>
            <person name="Pain A."/>
            <person name="Renauld H."/>
            <person name="Berriman M."/>
            <person name="Murphy L."/>
            <person name="Yeats C.A."/>
            <person name="Weir W."/>
            <person name="Kerhornou A."/>
            <person name="Aslett M."/>
            <person name="Bishop R."/>
            <person name="Bouchier C."/>
            <person name="Cochet M."/>
            <person name="Coulson R.M.R."/>
            <person name="Cronin A."/>
            <person name="de Villiers E.P."/>
            <person name="Fraser A."/>
            <person name="Fosker N."/>
            <person name="Gardner M."/>
            <person name="Goble A."/>
            <person name="Griffiths-Jones S."/>
            <person name="Harris D.E."/>
            <person name="Katzer F."/>
            <person name="Larke N."/>
            <person name="Lord A."/>
            <person name="Maser P."/>
            <person name="McKellar S."/>
            <person name="Mooney P."/>
            <person name="Morton F."/>
            <person name="Nene V."/>
            <person name="O'Neil S."/>
            <person name="Price C."/>
            <person name="Quail M.A."/>
            <person name="Rabbinowitsch E."/>
            <person name="Rawlings N.D."/>
            <person name="Rutter S."/>
            <person name="Saunders D."/>
            <person name="Seeger K."/>
            <person name="Shah T."/>
            <person name="Squares R."/>
            <person name="Squares S."/>
            <person name="Tivey A."/>
            <person name="Walker A.R."/>
            <person name="Woodward J."/>
            <person name="Dobbelaere D.A.E."/>
            <person name="Langsley G."/>
            <person name="Rajandream M.A."/>
            <person name="McKeever D."/>
            <person name="Shiels B."/>
            <person name="Tait A."/>
            <person name="Barrell B.G."/>
            <person name="Hall N."/>
        </authorList>
    </citation>
    <scope>NUCLEOTIDE SEQUENCE [LARGE SCALE GENOMIC DNA]</scope>
    <source>
        <strain evidence="6">Ankara</strain>
    </source>
</reference>
<dbReference type="eggNOG" id="KOG2172">
    <property type="taxonomic scope" value="Eukaryota"/>
</dbReference>
<dbReference type="GO" id="GO:0032040">
    <property type="term" value="C:small-subunit processome"/>
    <property type="evidence" value="ECO:0007669"/>
    <property type="project" value="InterPro"/>
</dbReference>
<keyword evidence="2" id="KW-0597">Phosphoprotein</keyword>
<feature type="region of interest" description="Disordered" evidence="4">
    <location>
        <begin position="361"/>
        <end position="389"/>
    </location>
</feature>
<feature type="compositionally biased region" description="Acidic residues" evidence="4">
    <location>
        <begin position="431"/>
        <end position="446"/>
    </location>
</feature>
<feature type="region of interest" description="Disordered" evidence="4">
    <location>
        <begin position="653"/>
        <end position="677"/>
    </location>
</feature>
<dbReference type="KEGG" id="tan:TA06990"/>
<feature type="compositionally biased region" description="Acidic residues" evidence="4">
    <location>
        <begin position="70"/>
        <end position="83"/>
    </location>
</feature>
<keyword evidence="3" id="KW-0539">Nucleus</keyword>
<dbReference type="InParanoid" id="Q4UHW9"/>
<dbReference type="Proteomes" id="UP000001950">
    <property type="component" value="Chromosome 1"/>
</dbReference>
<dbReference type="STRING" id="5874.Q4UHW9"/>
<feature type="region of interest" description="Disordered" evidence="4">
    <location>
        <begin position="429"/>
        <end position="454"/>
    </location>
</feature>